<comment type="caution">
    <text evidence="3">The sequence shown here is derived from an EMBL/GenBank/DDBJ whole genome shotgun (WGS) entry which is preliminary data.</text>
</comment>
<feature type="chain" id="PRO_5017650059" description="DUF4410 domain-containing protein" evidence="2">
    <location>
        <begin position="23"/>
        <end position="290"/>
    </location>
</feature>
<keyword evidence="2" id="KW-0732">Signal</keyword>
<dbReference type="OrthoDB" id="8996932at2"/>
<sequence>MQNLGRTIAAFMIWAAAAAAFAQTAPQSAMDYSTAGDPAAGPPVAADPAAGAPVPEGSVTGDQPADTPRAVAPMIVTQVTVTPTTSTTPAPMPSPPVAPVRTGPPPMVDVPEAVYVTDFIAVPAGAPPSGLLARMRAALHAHAAGRDAGLVAQAVVQRLNHAGLAARYLAPGEPPPVQGWLIGGVFHVQGEPSAAAASGAASANEVLGADVSVTVADLGHSADTPFAVIGAPPAAPDGQSQWHPYLLPAKLSFEHADRNAAVAALAQQIADTFAGNMLVLRRADARAISP</sequence>
<dbReference type="EMBL" id="QRGA01000003">
    <property type="protein sequence ID" value="RDU99983.1"/>
    <property type="molecule type" value="Genomic_DNA"/>
</dbReference>
<evidence type="ECO:0000313" key="3">
    <source>
        <dbReference type="EMBL" id="RDU99983.1"/>
    </source>
</evidence>
<feature type="region of interest" description="Disordered" evidence="1">
    <location>
        <begin position="30"/>
        <end position="70"/>
    </location>
</feature>
<organism evidence="3 4">
    <name type="scientific">Trinickia dinghuensis</name>
    <dbReference type="NCBI Taxonomy" id="2291023"/>
    <lineage>
        <taxon>Bacteria</taxon>
        <taxon>Pseudomonadati</taxon>
        <taxon>Pseudomonadota</taxon>
        <taxon>Betaproteobacteria</taxon>
        <taxon>Burkholderiales</taxon>
        <taxon>Burkholderiaceae</taxon>
        <taxon>Trinickia</taxon>
    </lineage>
</organism>
<proteinExistence type="predicted"/>
<protein>
    <recommendedName>
        <fullName evidence="5">DUF4410 domain-containing protein</fullName>
    </recommendedName>
</protein>
<evidence type="ECO:0008006" key="5">
    <source>
        <dbReference type="Google" id="ProtNLM"/>
    </source>
</evidence>
<gene>
    <name evidence="3" type="ORF">DWV00_06245</name>
</gene>
<dbReference type="AlphaFoldDB" id="A0A3D8K3G9"/>
<name>A0A3D8K3G9_9BURK</name>
<feature type="compositionally biased region" description="Low complexity" evidence="1">
    <location>
        <begin position="30"/>
        <end position="55"/>
    </location>
</feature>
<feature type="signal peptide" evidence="2">
    <location>
        <begin position="1"/>
        <end position="22"/>
    </location>
</feature>
<dbReference type="RefSeq" id="WP_115532651.1">
    <property type="nucleotide sequence ID" value="NZ_QRGA01000003.1"/>
</dbReference>
<accession>A0A3D8K3G9</accession>
<evidence type="ECO:0000313" key="4">
    <source>
        <dbReference type="Proteomes" id="UP000256838"/>
    </source>
</evidence>
<keyword evidence="4" id="KW-1185">Reference proteome</keyword>
<reference evidence="3 4" key="1">
    <citation type="submission" date="2018-08" db="EMBL/GenBank/DDBJ databases">
        <title>Paraburkholderia sp. DHOM06 isolated from forest soil.</title>
        <authorList>
            <person name="Gao Z.-H."/>
            <person name="Qiu L.-H."/>
        </authorList>
    </citation>
    <scope>NUCLEOTIDE SEQUENCE [LARGE SCALE GENOMIC DNA]</scope>
    <source>
        <strain evidence="3 4">DHOM06</strain>
    </source>
</reference>
<evidence type="ECO:0000256" key="1">
    <source>
        <dbReference type="SAM" id="MobiDB-lite"/>
    </source>
</evidence>
<evidence type="ECO:0000256" key="2">
    <source>
        <dbReference type="SAM" id="SignalP"/>
    </source>
</evidence>
<dbReference type="Proteomes" id="UP000256838">
    <property type="component" value="Unassembled WGS sequence"/>
</dbReference>